<evidence type="ECO:0000313" key="6">
    <source>
        <dbReference type="EMBL" id="GJQ08895.1"/>
    </source>
</evidence>
<reference evidence="6" key="1">
    <citation type="journal article" date="2022" name="Proc. Natl. Acad. Sci. U.S.A.">
        <title>Life cycle and functional genomics of the unicellular red alga Galdieria for elucidating algal and plant evolution and industrial use.</title>
        <authorList>
            <person name="Hirooka S."/>
            <person name="Itabashi T."/>
            <person name="Ichinose T.M."/>
            <person name="Onuma R."/>
            <person name="Fujiwara T."/>
            <person name="Yamashita S."/>
            <person name="Jong L.W."/>
            <person name="Tomita R."/>
            <person name="Iwane A.H."/>
            <person name="Miyagishima S.Y."/>
        </authorList>
    </citation>
    <scope>NUCLEOTIDE SEQUENCE</scope>
    <source>
        <strain evidence="6">NBRC 102759</strain>
    </source>
</reference>
<dbReference type="PANTHER" id="PTHR43864">
    <property type="entry name" value="HYPOXANTHINE/GUANINE PHOSPHORIBOSYLTRANSFERASE"/>
    <property type="match status" value="1"/>
</dbReference>
<keyword evidence="3" id="KW-0808">Transferase</keyword>
<evidence type="ECO:0000313" key="7">
    <source>
        <dbReference type="Proteomes" id="UP001061958"/>
    </source>
</evidence>
<dbReference type="InterPro" id="IPR000836">
    <property type="entry name" value="PRTase_dom"/>
</dbReference>
<dbReference type="Pfam" id="PF00156">
    <property type="entry name" value="Pribosyltran"/>
    <property type="match status" value="1"/>
</dbReference>
<accession>A0A9C7PQZ5</accession>
<dbReference type="AlphaFoldDB" id="A0A9C7PQZ5"/>
<dbReference type="Gene3D" id="3.90.950.10">
    <property type="match status" value="1"/>
</dbReference>
<dbReference type="NCBIfam" id="TIGR01744">
    <property type="entry name" value="XPRTase"/>
    <property type="match status" value="1"/>
</dbReference>
<proteinExistence type="predicted"/>
<dbReference type="GO" id="GO:0009143">
    <property type="term" value="P:nucleoside triphosphate catabolic process"/>
    <property type="evidence" value="ECO:0007669"/>
    <property type="project" value="InterPro"/>
</dbReference>
<keyword evidence="7" id="KW-1185">Reference proteome</keyword>
<dbReference type="GO" id="GO:0047429">
    <property type="term" value="F:nucleoside triphosphate diphosphatase activity"/>
    <property type="evidence" value="ECO:0007669"/>
    <property type="project" value="InterPro"/>
</dbReference>
<dbReference type="InterPro" id="IPR010079">
    <property type="entry name" value="Xanthine_PRibTrfase"/>
</dbReference>
<sequence length="578" mass="65671">MTALLGHLGFCPICHAYTSRFSYNCLVDKELRRVWKIPKQNGKGSYYGKSLFGKKHSCCFLRTCYYSLDTYLHRSKSIQFYAVKSCLPTNHHNNSSEDRRTTFVDFKENKIQVDEDHNSKPYDQLEGDEFIQQDDEYNLWEATAVGERYATLEQCDYLISQRLVEYMDTRETEAQREPEHPIDEDAILDWWVAAVDSKKFKEIQNLYGNFGIFFLENFPDFAENKLFEGILTPKEKAIFKARKLYSSIGVPAVADSLLFIIEPGSSHSQGYQFEQLDSNVDRLLETLRTTSKPNRITTFYSYVAYFDGERELVEEGICEVDIFFAHSSQASIAVSTAFDNLMLRLRTELHLPAYRPDDELDDGQNNETKDASLLTKSMYKPQNLPGAVLLADRLLHEADLLQGSLIKVTSFLNHQVDVALMESCGKDVASLLRNTNPTKVLTIETSGLLPAITVARELSLLMVYARHGKSITMSDCIHTFYRSQTKGELYELVISREYLGENDRVVIIDDFLAGGSTLDALIRLAKMAGAEVCGIGVLIERTDMGGRAFLSGYNIPIFSLVRIFVSSEGLKVENIEKF</sequence>
<gene>
    <name evidence="6" type="ORF">GpartN1_g686.t1</name>
</gene>
<dbReference type="CDD" id="cd06223">
    <property type="entry name" value="PRTases_typeI"/>
    <property type="match status" value="1"/>
</dbReference>
<dbReference type="InterPro" id="IPR029057">
    <property type="entry name" value="PRTase-like"/>
</dbReference>
<reference evidence="6" key="2">
    <citation type="submission" date="2022-01" db="EMBL/GenBank/DDBJ databases">
        <authorList>
            <person name="Hirooka S."/>
            <person name="Miyagishima S.Y."/>
        </authorList>
    </citation>
    <scope>NUCLEOTIDE SEQUENCE</scope>
    <source>
        <strain evidence="6">NBRC 102759</strain>
    </source>
</reference>
<dbReference type="PANTHER" id="PTHR43864:SF1">
    <property type="entry name" value="XANTHINE PHOSPHORIBOSYLTRANSFERASE"/>
    <property type="match status" value="1"/>
</dbReference>
<evidence type="ECO:0000256" key="4">
    <source>
        <dbReference type="ARBA" id="ARBA00022726"/>
    </source>
</evidence>
<dbReference type="InterPro" id="IPR029001">
    <property type="entry name" value="ITPase-like_fam"/>
</dbReference>
<protein>
    <recommendedName>
        <fullName evidence="5">Phosphoribosyltransferase domain-containing protein</fullName>
    </recommendedName>
</protein>
<keyword evidence="2" id="KW-0328">Glycosyltransferase</keyword>
<dbReference type="InterPro" id="IPR002637">
    <property type="entry name" value="RdgB/HAM1"/>
</dbReference>
<dbReference type="SUPFAM" id="SSF53271">
    <property type="entry name" value="PRTase-like"/>
    <property type="match status" value="1"/>
</dbReference>
<dbReference type="GO" id="GO:0046110">
    <property type="term" value="P:xanthine metabolic process"/>
    <property type="evidence" value="ECO:0007669"/>
    <property type="project" value="InterPro"/>
</dbReference>
<keyword evidence="4" id="KW-0660">Purine salvage</keyword>
<keyword evidence="1" id="KW-0963">Cytoplasm</keyword>
<dbReference type="GO" id="GO:0016763">
    <property type="term" value="F:pentosyltransferase activity"/>
    <property type="evidence" value="ECO:0007669"/>
    <property type="project" value="InterPro"/>
</dbReference>
<evidence type="ECO:0000256" key="3">
    <source>
        <dbReference type="ARBA" id="ARBA00022679"/>
    </source>
</evidence>
<dbReference type="EMBL" id="BQMJ01000005">
    <property type="protein sequence ID" value="GJQ08895.1"/>
    <property type="molecule type" value="Genomic_DNA"/>
</dbReference>
<dbReference type="Proteomes" id="UP001061958">
    <property type="component" value="Unassembled WGS sequence"/>
</dbReference>
<organism evidence="6 7">
    <name type="scientific">Galdieria partita</name>
    <dbReference type="NCBI Taxonomy" id="83374"/>
    <lineage>
        <taxon>Eukaryota</taxon>
        <taxon>Rhodophyta</taxon>
        <taxon>Bangiophyceae</taxon>
        <taxon>Galdieriales</taxon>
        <taxon>Galdieriaceae</taxon>
        <taxon>Galdieria</taxon>
    </lineage>
</organism>
<name>A0A9C7PQZ5_9RHOD</name>
<evidence type="ECO:0000259" key="5">
    <source>
        <dbReference type="Pfam" id="PF00156"/>
    </source>
</evidence>
<dbReference type="OrthoDB" id="363185at2759"/>
<dbReference type="SUPFAM" id="SSF52972">
    <property type="entry name" value="ITPase-like"/>
    <property type="match status" value="1"/>
</dbReference>
<dbReference type="GO" id="GO:0006166">
    <property type="term" value="P:purine ribonucleoside salvage"/>
    <property type="evidence" value="ECO:0007669"/>
    <property type="project" value="UniProtKB-KW"/>
</dbReference>
<dbReference type="Gene3D" id="3.40.50.2020">
    <property type="match status" value="1"/>
</dbReference>
<evidence type="ECO:0000256" key="2">
    <source>
        <dbReference type="ARBA" id="ARBA00022676"/>
    </source>
</evidence>
<feature type="domain" description="Phosphoribosyltransferase" evidence="5">
    <location>
        <begin position="433"/>
        <end position="541"/>
    </location>
</feature>
<evidence type="ECO:0000256" key="1">
    <source>
        <dbReference type="ARBA" id="ARBA00022490"/>
    </source>
</evidence>
<dbReference type="InterPro" id="IPR050118">
    <property type="entry name" value="Pur/Pyrimidine_PRTase"/>
</dbReference>
<comment type="caution">
    <text evidence="6">The sequence shown here is derived from an EMBL/GenBank/DDBJ whole genome shotgun (WGS) entry which is preliminary data.</text>
</comment>
<dbReference type="Pfam" id="PF01725">
    <property type="entry name" value="Ham1p_like"/>
    <property type="match status" value="1"/>
</dbReference>